<feature type="domain" description="CBS" evidence="3">
    <location>
        <begin position="74"/>
        <end position="129"/>
    </location>
</feature>
<proteinExistence type="predicted"/>
<keyword evidence="1 2" id="KW-0129">CBS domain</keyword>
<dbReference type="EMBL" id="JBHLZU010000023">
    <property type="protein sequence ID" value="MFB9907638.1"/>
    <property type="molecule type" value="Genomic_DNA"/>
</dbReference>
<dbReference type="SUPFAM" id="SSF54631">
    <property type="entry name" value="CBS-domain pair"/>
    <property type="match status" value="1"/>
</dbReference>
<evidence type="ECO:0000256" key="1">
    <source>
        <dbReference type="ARBA" id="ARBA00023122"/>
    </source>
</evidence>
<dbReference type="Proteomes" id="UP001589693">
    <property type="component" value="Unassembled WGS sequence"/>
</dbReference>
<dbReference type="RefSeq" id="WP_377858164.1">
    <property type="nucleotide sequence ID" value="NZ_JBHLZU010000023.1"/>
</dbReference>
<keyword evidence="5" id="KW-1185">Reference proteome</keyword>
<dbReference type="Gene3D" id="3.10.580.10">
    <property type="entry name" value="CBS-domain"/>
    <property type="match status" value="1"/>
</dbReference>
<gene>
    <name evidence="4" type="ORF">ACFFQA_27200</name>
</gene>
<feature type="domain" description="CBS" evidence="3">
    <location>
        <begin position="7"/>
        <end position="65"/>
    </location>
</feature>
<organism evidence="4 5">
    <name type="scientific">Allokutzneria oryzae</name>
    <dbReference type="NCBI Taxonomy" id="1378989"/>
    <lineage>
        <taxon>Bacteria</taxon>
        <taxon>Bacillati</taxon>
        <taxon>Actinomycetota</taxon>
        <taxon>Actinomycetes</taxon>
        <taxon>Pseudonocardiales</taxon>
        <taxon>Pseudonocardiaceae</taxon>
        <taxon>Allokutzneria</taxon>
    </lineage>
</organism>
<evidence type="ECO:0000313" key="4">
    <source>
        <dbReference type="EMBL" id="MFB9907638.1"/>
    </source>
</evidence>
<name>A0ABV6A3F4_9PSEU</name>
<dbReference type="InterPro" id="IPR051257">
    <property type="entry name" value="Diverse_CBS-Domain"/>
</dbReference>
<sequence length="204" mass="21741">MRAEDLMSSPAVTVRPTTPTQAAAALMASHGFSTLPVVDGHGHLLGVITENDMLRSRYDRGDHLIAPATVGEAMTAPVWSADRDTAVADLAAVLVGDGTRCVPVTCGDVVVGVVTRRDLLRALVRDDLMIAAEVRSRLRDYSGDRRWQITSHGGTVTVAVDDALADGDDRAVVIRRLARSVPGVRAVEITRPLREPSARGSGDR</sequence>
<dbReference type="InterPro" id="IPR000644">
    <property type="entry name" value="CBS_dom"/>
</dbReference>
<reference evidence="4 5" key="1">
    <citation type="submission" date="2024-09" db="EMBL/GenBank/DDBJ databases">
        <authorList>
            <person name="Sun Q."/>
            <person name="Mori K."/>
        </authorList>
    </citation>
    <scope>NUCLEOTIDE SEQUENCE [LARGE SCALE GENOMIC DNA]</scope>
    <source>
        <strain evidence="4 5">TBRC 7907</strain>
    </source>
</reference>
<dbReference type="Pfam" id="PF00571">
    <property type="entry name" value="CBS"/>
    <property type="match status" value="2"/>
</dbReference>
<accession>A0ABV6A3F4</accession>
<protein>
    <submittedName>
        <fullName evidence="4">HPP family protein</fullName>
    </submittedName>
</protein>
<evidence type="ECO:0000256" key="2">
    <source>
        <dbReference type="PROSITE-ProRule" id="PRU00703"/>
    </source>
</evidence>
<dbReference type="SMART" id="SM00116">
    <property type="entry name" value="CBS"/>
    <property type="match status" value="2"/>
</dbReference>
<evidence type="ECO:0000313" key="5">
    <source>
        <dbReference type="Proteomes" id="UP001589693"/>
    </source>
</evidence>
<dbReference type="InterPro" id="IPR046342">
    <property type="entry name" value="CBS_dom_sf"/>
</dbReference>
<comment type="caution">
    <text evidence="4">The sequence shown here is derived from an EMBL/GenBank/DDBJ whole genome shotgun (WGS) entry which is preliminary data.</text>
</comment>
<evidence type="ECO:0000259" key="3">
    <source>
        <dbReference type="PROSITE" id="PS51371"/>
    </source>
</evidence>
<dbReference type="PANTHER" id="PTHR43080">
    <property type="entry name" value="CBS DOMAIN-CONTAINING PROTEIN CBSX3, MITOCHONDRIAL"/>
    <property type="match status" value="1"/>
</dbReference>
<dbReference type="PROSITE" id="PS51371">
    <property type="entry name" value="CBS"/>
    <property type="match status" value="2"/>
</dbReference>
<dbReference type="PANTHER" id="PTHR43080:SF2">
    <property type="entry name" value="CBS DOMAIN-CONTAINING PROTEIN"/>
    <property type="match status" value="1"/>
</dbReference>